<dbReference type="InterPro" id="IPR022033">
    <property type="entry name" value="Rav1p_C"/>
</dbReference>
<evidence type="ECO:0000256" key="1">
    <source>
        <dbReference type="PROSITE-ProRule" id="PRU00221"/>
    </source>
</evidence>
<dbReference type="OrthoDB" id="342131at2759"/>
<evidence type="ECO:0000313" key="5">
    <source>
        <dbReference type="EMBL" id="KYR01250.1"/>
    </source>
</evidence>
<feature type="region of interest" description="Disordered" evidence="3">
    <location>
        <begin position="262"/>
        <end position="289"/>
    </location>
</feature>
<dbReference type="OMA" id="EYMMAGK"/>
<dbReference type="Proteomes" id="UP000076078">
    <property type="component" value="Unassembled WGS sequence"/>
</dbReference>
<accession>A0A152A4S5</accession>
<keyword evidence="2" id="KW-0175">Coiled coil</keyword>
<keyword evidence="1" id="KW-0853">WD repeat</keyword>
<evidence type="ECO:0000313" key="6">
    <source>
        <dbReference type="Proteomes" id="UP000076078"/>
    </source>
</evidence>
<feature type="repeat" description="WD" evidence="1">
    <location>
        <begin position="2287"/>
        <end position="2319"/>
    </location>
</feature>
<dbReference type="SUPFAM" id="SSF50978">
    <property type="entry name" value="WD40 repeat-like"/>
    <property type="match status" value="2"/>
</dbReference>
<feature type="compositionally biased region" description="Basic and acidic residues" evidence="3">
    <location>
        <begin position="1615"/>
        <end position="1642"/>
    </location>
</feature>
<dbReference type="EMBL" id="LODT01000011">
    <property type="protein sequence ID" value="KYR01250.1"/>
    <property type="molecule type" value="Genomic_DNA"/>
</dbReference>
<feature type="repeat" description="WD" evidence="1">
    <location>
        <begin position="2467"/>
        <end position="2508"/>
    </location>
</feature>
<dbReference type="PANTHER" id="PTHR13950:SF9">
    <property type="entry name" value="RABCONNECTIN-3A"/>
    <property type="match status" value="1"/>
</dbReference>
<feature type="region of interest" description="Disordered" evidence="3">
    <location>
        <begin position="398"/>
        <end position="440"/>
    </location>
</feature>
<name>A0A152A4S5_TIELA</name>
<keyword evidence="6" id="KW-1185">Reference proteome</keyword>
<feature type="region of interest" description="Disordered" evidence="3">
    <location>
        <begin position="1502"/>
        <end position="1527"/>
    </location>
</feature>
<protein>
    <submittedName>
        <fullName evidence="5">WD-40 repeat-containing protein</fullName>
    </submittedName>
</protein>
<proteinExistence type="predicted"/>
<dbReference type="GO" id="GO:0043291">
    <property type="term" value="C:RAVE complex"/>
    <property type="evidence" value="ECO:0007669"/>
    <property type="project" value="TreeGrafter"/>
</dbReference>
<sequence length="2560" mass="290136">MIPSQIITGSANPSPLTFSYTKFEDEIYYAYSSGTNVQILKGASLKVIQILTGHKSDVTCISWFTQDSKLLTASGNEIYLYILNSTKRVNYIKIQQKDEIYWQKVFILKNPFEITSMSWLNSNSFIVGGNYLVKWKLNMEKIMKVYLNNNNMAVDYIGGSGSVARVKEQKMIDKQARITWTIDSSQPIHHLSCSPDGSLFATSSKFDRVIKVWYLQKRHVKKSKLDSDLEELERQQQQQLQQQQLQQQQQKGYYRDQFNKLTNRGNYVPSTQSKPDDDRDQGSTPTTAGEAFFSPIQQELISKKIKQKSQQKQKNFELESYGFIYLPHPRSISWISWRHRKTSSQNILLTNCQDGIVRFWQQSYQSRRLQFNVSNIIKSGSDIIDWVSNINDEVLLDDDSYNQPSNQDNNNNNSNNNNTNNSSSNSNSNKNSNNQNSNIKSNILNNPILLRQKNSLEKTKFIVDWIIGLKSDGSLFLWRLKTDCNNSKQTSSISIWINSQILSNQEIGPNRIIALYQPISFQDNTPSSIKICFNSFNGAISCRKFFIQHHNHTQISNSSLSSRCYGHRGPIKDLSVSSSQPFLSSMDQQQNVILWQTNDCSQIPSPFYLTDIGSFPNFSASAWSPTKKYCFFSGQEGIICYNMESNDQSVISSASAMGSTHSLSMKTLPIYVGFVKGSRLEDQDQDQFEKLLVVEPLNSIFNNAPIGDSVSEYIPYEYFLIALTKDGNRLMIWGITIRKDTQYSPSGNTSILKSRLLVQKDFERHSRLTCMCESPKGISSGLELQSEKFSVIPTQPLFIGGSVGGDLTVFGLTVTQSTLNYNNNSGKSKETMDDDMDETDVFSDTEMEIDHFHWQLTEMASYAAYQHPVESVKPAYFGRFASKALSTVNPNPEIHIWEVESHTPSLKLEDTIVLVQSFEEEEKQRQQPITITMSQQDTIQVTQHSTGIACCFSFYQSDDGNCCLAIGFGHQLKILMKPIDRTIGSYKKPWMETHSYYDLSSPCQSIQWGRDMSLYATSGNQILIFNKWIKPLAEESSPVYKQLSVGNLPTVYHQQSQLSRSLAFYHPKFLSEYMMAGKFDTIEVILNHIFKYLYDVYSPYEDDLENLPRNAIYIPPISDSVLLGIDKQSQGPKDLKSSQDDVEKMNSYKGKDKDDSDQDEQDLFRDQLTTNKFTKQKATKLNEILSTMKLGNLNANEQIQLLAVTDTYGDIGELRGGLDENGSRFVLVAKIFQFLRKSLLPQDRPISLSTNDILWALHSEAQETILQVCFSQDPDWDGLKQIGAGLWIKSPSTLKNVVEKLAKTTYLLKRDPEECALYYMALKKKGALIALHKAHKNLKQVEFLSQDFTQQKWITAAAKSAFILQSKHKYEVAASLFLLVGQVKNAVNLIIQITGDFQLALVISRLYEGENGDISRMIIEDHIIPHAKKTNDRSLLSIANWLLKKYEDAFTVLIPSTNIEGNRKLDDISREGTAGYLSANIGSTSPINVSGSSSPNIYSAGFSRSSSASSPRPSMFQMSTQNQQQPTQIAQQKAIFNQLRSSDMGPSLLYFFRFLKNHTFLRQLSDDIKKDDQFLRSSTYSYLNSGCNILALNNLLDLEKLHPKLISAKELAELKEKEKREKEEKEERERKEKEEKEKKSSSDFDFGGGSSSRFSSSNYDMGLDFGGSSSRFSSSNNNDMGLDFGGSSSRFSSSNNNDMGLDFGGSSSRFSSNNNNNDLGLDFGSSSSRFSSNNNNNDMGLDFGSTTTTKPSSSSWDFLDSTKTTSPPVITTTLVEETPKEDNTRIPNEKLSFYPLIDLELKTKSILLILVDRIIQIHSNNSNSKNISNNQIENYQELMNSIRFYSSEYNLKESIILEKLVQFCLDRQFIRESIYLTRELYQDKQQQPVMEILESCCLGIIKSISRMDDYRISTDFQQVQKQTIEIYESFRLVQFSGSQLINVTLYLLVLLLGWGAHRYDIMLTMFAMDLKPSANQKSFLSMIEKVCQLPLEYQDEEQLVDSDSDSDQDKSDPKKKALKRYTIQSCLDKIMDYLALKKFRLYFEEYLKTNNSSVVSSGSSIGVNAYLDIISQRLNYWLGTIQLKLLNIPKKVVQHYKKNPPKSTAIDNLYDYIKTFKQFSSKDQLELWNVLLYKNEHPEILDRIIYGHEIEPQHQHGHQSEIVLKGGSATGIPTSGSSSGRLKFEEEVELYKDNDLLQSFCLDTTSPDLSVLAIATTRGIREINLKQLYENYRDDYDMDSLSVTETFLSPTQTRKFRVSSKSVSTLNIGKNKNVFKSAISSLNLSKSVDHNIIVQCLESHPTKSYYLSGGIDGSVCLWQYGIPEVLTAYQLPTKPRIVKCHFNQSGTKFGACDMSGNILLWQFAAQEDTLKPFYSLQAHSKQALDFTFLNSGSLLATAGICLDSKRDVCLWDVLLPPHKSLIASYTDQENGASSIIYSPKHQSIIVGGKKGSLTMYDIRTHRATDTFKAHQLNTKTIAMDPSEEFLISGSSDGNVKVWSLPSMTCVNTFEDCHKKQTFVRPTGVFKSPVSTYGVMQVGIENNNIFSCGSDGRLLKRKITK</sequence>
<evidence type="ECO:0000259" key="4">
    <source>
        <dbReference type="Pfam" id="PF12234"/>
    </source>
</evidence>
<evidence type="ECO:0000256" key="2">
    <source>
        <dbReference type="SAM" id="Coils"/>
    </source>
</evidence>
<dbReference type="InterPro" id="IPR011044">
    <property type="entry name" value="Quino_amine_DH_bsu"/>
</dbReference>
<dbReference type="InterPro" id="IPR015943">
    <property type="entry name" value="WD40/YVTN_repeat-like_dom_sf"/>
</dbReference>
<feature type="compositionally biased region" description="Low complexity" evidence="3">
    <location>
        <begin position="405"/>
        <end position="440"/>
    </location>
</feature>
<feature type="region of interest" description="Disordered" evidence="3">
    <location>
        <begin position="1615"/>
        <end position="1650"/>
    </location>
</feature>
<dbReference type="PROSITE" id="PS50294">
    <property type="entry name" value="WD_REPEATS_REGION"/>
    <property type="match status" value="1"/>
</dbReference>
<comment type="caution">
    <text evidence="5">The sequence shown here is derived from an EMBL/GenBank/DDBJ whole genome shotgun (WGS) entry which is preliminary data.</text>
</comment>
<dbReference type="Pfam" id="PF00400">
    <property type="entry name" value="WD40"/>
    <property type="match status" value="4"/>
</dbReference>
<feature type="coiled-coil region" evidence="2">
    <location>
        <begin position="215"/>
        <end position="249"/>
    </location>
</feature>
<dbReference type="InterPro" id="IPR036322">
    <property type="entry name" value="WD40_repeat_dom_sf"/>
</dbReference>
<reference evidence="5 6" key="1">
    <citation type="submission" date="2015-12" db="EMBL/GenBank/DDBJ databases">
        <title>Dictyostelia acquired genes for synthesis and detection of signals that induce cell-type specialization by lateral gene transfer from prokaryotes.</title>
        <authorList>
            <person name="Gloeckner G."/>
            <person name="Schaap P."/>
        </authorList>
    </citation>
    <scope>NUCLEOTIDE SEQUENCE [LARGE SCALE GENOMIC DNA]</scope>
    <source>
        <strain evidence="5 6">TK</strain>
    </source>
</reference>
<feature type="domain" description="RAVE complex protein Rav1 C-terminal" evidence="4">
    <location>
        <begin position="927"/>
        <end position="1521"/>
    </location>
</feature>
<dbReference type="Gene3D" id="2.130.10.10">
    <property type="entry name" value="YVTN repeat-like/Quinoprotein amine dehydrogenase"/>
    <property type="match status" value="3"/>
</dbReference>
<dbReference type="SMART" id="SM00320">
    <property type="entry name" value="WD40"/>
    <property type="match status" value="10"/>
</dbReference>
<feature type="compositionally biased region" description="Polar residues" evidence="3">
    <location>
        <begin position="262"/>
        <end position="273"/>
    </location>
</feature>
<organism evidence="5 6">
    <name type="scientific">Tieghemostelium lacteum</name>
    <name type="common">Slime mold</name>
    <name type="synonym">Dictyostelium lacteum</name>
    <dbReference type="NCBI Taxonomy" id="361077"/>
    <lineage>
        <taxon>Eukaryota</taxon>
        <taxon>Amoebozoa</taxon>
        <taxon>Evosea</taxon>
        <taxon>Eumycetozoa</taxon>
        <taxon>Dictyostelia</taxon>
        <taxon>Dictyosteliales</taxon>
        <taxon>Raperosteliaceae</taxon>
        <taxon>Tieghemostelium</taxon>
    </lineage>
</organism>
<gene>
    <name evidence="5" type="ORF">DLAC_02368</name>
</gene>
<dbReference type="FunCoup" id="A0A152A4S5">
    <property type="interactions" value="48"/>
</dbReference>
<feature type="compositionally biased region" description="Basic and acidic residues" evidence="3">
    <location>
        <begin position="1133"/>
        <end position="1154"/>
    </location>
</feature>
<dbReference type="InParanoid" id="A0A152A4S5"/>
<dbReference type="STRING" id="361077.A0A152A4S5"/>
<dbReference type="SUPFAM" id="SSF50969">
    <property type="entry name" value="YVTN repeat-like/Quinoprotein amine dehydrogenase"/>
    <property type="match status" value="1"/>
</dbReference>
<dbReference type="GO" id="GO:0007035">
    <property type="term" value="P:vacuolar acidification"/>
    <property type="evidence" value="ECO:0007669"/>
    <property type="project" value="TreeGrafter"/>
</dbReference>
<dbReference type="InterPro" id="IPR001680">
    <property type="entry name" value="WD40_rpt"/>
</dbReference>
<dbReference type="Pfam" id="PF12234">
    <property type="entry name" value="Rav1p_C"/>
    <property type="match status" value="1"/>
</dbReference>
<dbReference type="PROSITE" id="PS50082">
    <property type="entry name" value="WD_REPEATS_2"/>
    <property type="match status" value="2"/>
</dbReference>
<dbReference type="InterPro" id="IPR052208">
    <property type="entry name" value="DmX-like/RAVE_component"/>
</dbReference>
<dbReference type="PANTHER" id="PTHR13950">
    <property type="entry name" value="RABCONNECTIN-RELATED"/>
    <property type="match status" value="1"/>
</dbReference>
<evidence type="ECO:0000256" key="3">
    <source>
        <dbReference type="SAM" id="MobiDB-lite"/>
    </source>
</evidence>
<feature type="region of interest" description="Disordered" evidence="3">
    <location>
        <begin position="1129"/>
        <end position="1161"/>
    </location>
</feature>